<evidence type="ECO:0000256" key="8">
    <source>
        <dbReference type="ARBA" id="ARBA00038408"/>
    </source>
</evidence>
<dbReference type="InterPro" id="IPR000297">
    <property type="entry name" value="PPIase_PpiC"/>
</dbReference>
<dbReference type="RefSeq" id="WP_166400824.1">
    <property type="nucleotide sequence ID" value="NZ_JAANAS010000083.1"/>
</dbReference>
<keyword evidence="14" id="KW-1185">Reference proteome</keyword>
<dbReference type="PANTHER" id="PTHR47529">
    <property type="entry name" value="PEPTIDYL-PROLYL CIS-TRANS ISOMERASE D"/>
    <property type="match status" value="1"/>
</dbReference>
<evidence type="ECO:0000256" key="11">
    <source>
        <dbReference type="PROSITE-ProRule" id="PRU00278"/>
    </source>
</evidence>
<comment type="subcellular location">
    <subcellularLocation>
        <location evidence="1">Cell inner membrane</location>
        <topology evidence="1">Single-pass type II membrane protein</topology>
        <orientation evidence="1">Periplasmic side</orientation>
    </subcellularLocation>
</comment>
<evidence type="ECO:0000256" key="4">
    <source>
        <dbReference type="ARBA" id="ARBA00022692"/>
    </source>
</evidence>
<keyword evidence="7" id="KW-0143">Chaperone</keyword>
<gene>
    <name evidence="13" type="ORF">G7034_10025</name>
</gene>
<evidence type="ECO:0000313" key="14">
    <source>
        <dbReference type="Proteomes" id="UP000643701"/>
    </source>
</evidence>
<dbReference type="InterPro" id="IPR027304">
    <property type="entry name" value="Trigger_fact/SurA_dom_sf"/>
</dbReference>
<proteinExistence type="inferred from homology"/>
<dbReference type="Proteomes" id="UP000643701">
    <property type="component" value="Unassembled WGS sequence"/>
</dbReference>
<evidence type="ECO:0000256" key="2">
    <source>
        <dbReference type="ARBA" id="ARBA00022475"/>
    </source>
</evidence>
<evidence type="ECO:0000256" key="5">
    <source>
        <dbReference type="ARBA" id="ARBA00022989"/>
    </source>
</evidence>
<accession>A0A967DZU7</accession>
<keyword evidence="11" id="KW-0697">Rotamase</keyword>
<dbReference type="AlphaFoldDB" id="A0A967DZU7"/>
<dbReference type="Gene3D" id="3.10.50.40">
    <property type="match status" value="2"/>
</dbReference>
<keyword evidence="5" id="KW-1133">Transmembrane helix</keyword>
<dbReference type="Pfam" id="PF13623">
    <property type="entry name" value="SurA_N_2"/>
    <property type="match status" value="1"/>
</dbReference>
<evidence type="ECO:0000313" key="13">
    <source>
        <dbReference type="EMBL" id="NGZ90588.1"/>
    </source>
</evidence>
<evidence type="ECO:0000256" key="7">
    <source>
        <dbReference type="ARBA" id="ARBA00023186"/>
    </source>
</evidence>
<comment type="similarity">
    <text evidence="8">Belongs to the PpiD chaperone family.</text>
</comment>
<dbReference type="InterPro" id="IPR046357">
    <property type="entry name" value="PPIase_dom_sf"/>
</dbReference>
<keyword evidence="4" id="KW-0812">Transmembrane</keyword>
<evidence type="ECO:0000256" key="9">
    <source>
        <dbReference type="ARBA" id="ARBA00040743"/>
    </source>
</evidence>
<evidence type="ECO:0000256" key="10">
    <source>
        <dbReference type="ARBA" id="ARBA00042775"/>
    </source>
</evidence>
<dbReference type="SUPFAM" id="SSF54534">
    <property type="entry name" value="FKBP-like"/>
    <property type="match status" value="1"/>
</dbReference>
<dbReference type="Pfam" id="PF13616">
    <property type="entry name" value="Rotamase_3"/>
    <property type="match status" value="1"/>
</dbReference>
<evidence type="ECO:0000256" key="1">
    <source>
        <dbReference type="ARBA" id="ARBA00004382"/>
    </source>
</evidence>
<protein>
    <recommendedName>
        <fullName evidence="9">Periplasmic chaperone PpiD</fullName>
    </recommendedName>
    <alternativeName>
        <fullName evidence="10">Periplasmic folding chaperone</fullName>
    </alternativeName>
</protein>
<dbReference type="SUPFAM" id="SSF109998">
    <property type="entry name" value="Triger factor/SurA peptide-binding domain-like"/>
    <property type="match status" value="1"/>
</dbReference>
<dbReference type="InterPro" id="IPR052029">
    <property type="entry name" value="PpiD_chaperone"/>
</dbReference>
<dbReference type="GO" id="GO:0005886">
    <property type="term" value="C:plasma membrane"/>
    <property type="evidence" value="ECO:0007669"/>
    <property type="project" value="UniProtKB-SubCell"/>
</dbReference>
<dbReference type="EMBL" id="JAANAS010000083">
    <property type="protein sequence ID" value="NGZ90588.1"/>
    <property type="molecule type" value="Genomic_DNA"/>
</dbReference>
<organism evidence="13 14">
    <name type="scientific">Psychroflexus maritimus</name>
    <dbReference type="NCBI Taxonomy" id="2714865"/>
    <lineage>
        <taxon>Bacteria</taxon>
        <taxon>Pseudomonadati</taxon>
        <taxon>Bacteroidota</taxon>
        <taxon>Flavobacteriia</taxon>
        <taxon>Flavobacteriales</taxon>
        <taxon>Flavobacteriaceae</taxon>
        <taxon>Psychroflexus</taxon>
    </lineage>
</organism>
<evidence type="ECO:0000256" key="3">
    <source>
        <dbReference type="ARBA" id="ARBA00022519"/>
    </source>
</evidence>
<dbReference type="PROSITE" id="PS50198">
    <property type="entry name" value="PPIC_PPIASE_2"/>
    <property type="match status" value="1"/>
</dbReference>
<dbReference type="GO" id="GO:0003755">
    <property type="term" value="F:peptidyl-prolyl cis-trans isomerase activity"/>
    <property type="evidence" value="ECO:0007669"/>
    <property type="project" value="UniProtKB-KW"/>
</dbReference>
<keyword evidence="11 13" id="KW-0413">Isomerase</keyword>
<comment type="caution">
    <text evidence="13">The sequence shown here is derived from an EMBL/GenBank/DDBJ whole genome shotgun (WGS) entry which is preliminary data.</text>
</comment>
<keyword evidence="3" id="KW-0997">Cell inner membrane</keyword>
<evidence type="ECO:0000259" key="12">
    <source>
        <dbReference type="PROSITE" id="PS50198"/>
    </source>
</evidence>
<sequence length="690" mass="78193">MAILSKIRERTVFLIIIIALALFSFVLADVIQQGDFGEDKVANYVGSVNGDEIGREAFARMVENYNQQMQGRISSMQAVNQVWDAEVNRKLLRQEFDALGLEATPALIIDYMSEQLAGSPEFSDDEGNFSERRMRAYVSNLKATSPREYEGWKEFERNIEVAVLTDMYYNLVKAGMTTTNFEARQLYKQENDNLTFQFVKIPYSSGGEVEVSKSDIKKYIEDNSENYKQKATTDIQYVFFKEEASAEDETKIKEDLEDLIQEFKTTDDAEAFISLNSDEEFKDAFQFEYDLDQDVKEQLFNLEESEVYGPYKFKNTWRASKMMEAKTLVDSAQVNHLLISFEGSQVDPQQTRSNEEAKQLADSLVNVIKADKNRFAELVSEFSADQQTKDKEGDLGKLKYGSLFDNFNGFIFDSSEEFAVLESDFGWHIVRATERTEPRKAVKLGHVAINIEPSQKTLDLIEREAKTFFIDSRESDFIELAEKADVEVKPVNEIKKLDERISGLGNQRPIIKWAFKKNTKPGETDLFETNEGFVIAQLVERSEEGLKSVESVADEVTPIIKRQKQAAQLRGQISGDDLNSIAANYNVEVERASAVNAENPNLPGVGKEPKVVGAAFALQEGNVSRPVEGEKGVFVVKLLSRSEAAELPSYRAIARQENEKRVNGLQGRNSVLIQALKEAAEIEDNRFDFY</sequence>
<evidence type="ECO:0000256" key="6">
    <source>
        <dbReference type="ARBA" id="ARBA00023136"/>
    </source>
</evidence>
<dbReference type="PANTHER" id="PTHR47529:SF1">
    <property type="entry name" value="PERIPLASMIC CHAPERONE PPID"/>
    <property type="match status" value="1"/>
</dbReference>
<keyword evidence="6" id="KW-0472">Membrane</keyword>
<name>A0A967DZU7_9FLAO</name>
<keyword evidence="2" id="KW-1003">Cell membrane</keyword>
<reference evidence="13" key="1">
    <citation type="submission" date="2020-03" db="EMBL/GenBank/DDBJ databases">
        <title>Psychroflexus Maritimus sp. nov., isolate from marine sediment.</title>
        <authorList>
            <person name="Zhong Y.-L."/>
        </authorList>
    </citation>
    <scope>NUCLEOTIDE SEQUENCE</scope>
    <source>
        <strain evidence="13">C1</strain>
    </source>
</reference>
<feature type="domain" description="PpiC" evidence="12">
    <location>
        <begin position="329"/>
        <end position="434"/>
    </location>
</feature>